<keyword evidence="4" id="KW-0472">Membrane</keyword>
<dbReference type="InterPro" id="IPR015590">
    <property type="entry name" value="Aldehyde_DH_dom"/>
</dbReference>
<evidence type="ECO:0000313" key="6">
    <source>
        <dbReference type="EMBL" id="GJM89584.1"/>
    </source>
</evidence>
<dbReference type="InterPro" id="IPR016160">
    <property type="entry name" value="Ald_DH_CS_CYS"/>
</dbReference>
<comment type="similarity">
    <text evidence="1">Belongs to the aldehyde dehydrogenase family.</text>
</comment>
<name>A0AAV5BUY9_ELECO</name>
<evidence type="ECO:0000256" key="3">
    <source>
        <dbReference type="ARBA" id="ARBA00023027"/>
    </source>
</evidence>
<dbReference type="Proteomes" id="UP001054889">
    <property type="component" value="Unassembled WGS sequence"/>
</dbReference>
<proteinExistence type="inferred from homology"/>
<dbReference type="InterPro" id="IPR016163">
    <property type="entry name" value="Ald_DH_C"/>
</dbReference>
<dbReference type="Gene3D" id="3.40.605.10">
    <property type="entry name" value="Aldehyde Dehydrogenase, Chain A, domain 1"/>
    <property type="match status" value="1"/>
</dbReference>
<evidence type="ECO:0000256" key="4">
    <source>
        <dbReference type="SAM" id="Phobius"/>
    </source>
</evidence>
<dbReference type="GO" id="GO:0003842">
    <property type="term" value="F:L-glutamate gamma-semialdehyde dehydrogenase activity"/>
    <property type="evidence" value="ECO:0007669"/>
    <property type="project" value="TreeGrafter"/>
</dbReference>
<keyword evidence="7" id="KW-1185">Reference proteome</keyword>
<evidence type="ECO:0000256" key="2">
    <source>
        <dbReference type="ARBA" id="ARBA00023002"/>
    </source>
</evidence>
<feature type="domain" description="Aldehyde dehydrogenase" evidence="5">
    <location>
        <begin position="54"/>
        <end position="396"/>
    </location>
</feature>
<dbReference type="SUPFAM" id="SSF53720">
    <property type="entry name" value="ALDH-like"/>
    <property type="match status" value="1"/>
</dbReference>
<dbReference type="PROSITE" id="PS00070">
    <property type="entry name" value="ALDEHYDE_DEHYDR_CYS"/>
    <property type="match status" value="1"/>
</dbReference>
<evidence type="ECO:0000313" key="7">
    <source>
        <dbReference type="Proteomes" id="UP001054889"/>
    </source>
</evidence>
<keyword evidence="4" id="KW-0812">Transmembrane</keyword>
<feature type="transmembrane region" description="Helical" evidence="4">
    <location>
        <begin position="398"/>
        <end position="424"/>
    </location>
</feature>
<dbReference type="InterPro" id="IPR016162">
    <property type="entry name" value="Ald_DH_N"/>
</dbReference>
<dbReference type="InterPro" id="IPR044638">
    <property type="entry name" value="ALDH7A1-like"/>
</dbReference>
<reference evidence="6" key="2">
    <citation type="submission" date="2021-12" db="EMBL/GenBank/DDBJ databases">
        <title>Resequencing data analysis of finger millet.</title>
        <authorList>
            <person name="Hatakeyama M."/>
            <person name="Aluri S."/>
            <person name="Balachadran M.T."/>
            <person name="Sivarajan S.R."/>
            <person name="Poveda L."/>
            <person name="Shimizu-Inatsugi R."/>
            <person name="Schlapbach R."/>
            <person name="Sreeman S.M."/>
            <person name="Shimizu K.K."/>
        </authorList>
    </citation>
    <scope>NUCLEOTIDE SEQUENCE</scope>
</reference>
<dbReference type="InterPro" id="IPR016161">
    <property type="entry name" value="Ald_DH/histidinol_DH"/>
</dbReference>
<protein>
    <recommendedName>
        <fullName evidence="5">Aldehyde dehydrogenase domain-containing protein</fullName>
    </recommendedName>
</protein>
<dbReference type="PANTHER" id="PTHR43521">
    <property type="entry name" value="ALPHA-AMINOADIPIC SEMIALDEHYDE DEHYDROGENASE"/>
    <property type="match status" value="1"/>
</dbReference>
<keyword evidence="2" id="KW-0560">Oxidoreductase</keyword>
<dbReference type="GO" id="GO:0010133">
    <property type="term" value="P:L-proline catabolic process to L-glutamate"/>
    <property type="evidence" value="ECO:0007669"/>
    <property type="project" value="TreeGrafter"/>
</dbReference>
<dbReference type="FunFam" id="3.40.309.10:FF:000023">
    <property type="entry name" value="Aldehyde dehydrogenase 12"/>
    <property type="match status" value="1"/>
</dbReference>
<dbReference type="Pfam" id="PF00171">
    <property type="entry name" value="Aldedh"/>
    <property type="match status" value="1"/>
</dbReference>
<dbReference type="GO" id="GO:0005739">
    <property type="term" value="C:mitochondrion"/>
    <property type="evidence" value="ECO:0007669"/>
    <property type="project" value="TreeGrafter"/>
</dbReference>
<keyword evidence="4" id="KW-1133">Transmembrane helix</keyword>
<gene>
    <name evidence="6" type="primary">ga05790</name>
    <name evidence="6" type="ORF">PR202_ga05790</name>
</gene>
<organism evidence="6 7">
    <name type="scientific">Eleusine coracana subsp. coracana</name>
    <dbReference type="NCBI Taxonomy" id="191504"/>
    <lineage>
        <taxon>Eukaryota</taxon>
        <taxon>Viridiplantae</taxon>
        <taxon>Streptophyta</taxon>
        <taxon>Embryophyta</taxon>
        <taxon>Tracheophyta</taxon>
        <taxon>Spermatophyta</taxon>
        <taxon>Magnoliopsida</taxon>
        <taxon>Liliopsida</taxon>
        <taxon>Poales</taxon>
        <taxon>Poaceae</taxon>
        <taxon>PACMAD clade</taxon>
        <taxon>Chloridoideae</taxon>
        <taxon>Cynodonteae</taxon>
        <taxon>Eleusininae</taxon>
        <taxon>Eleusine</taxon>
    </lineage>
</organism>
<accession>A0AAV5BUY9</accession>
<sequence length="522" mass="58148">MLDYVNLISCLNYNGSVQGKWTTSANWNWIVDPLNGEKFIKIAEVQGTEIKVSDFFAKLIQRVSPKSYQQALAEVQVSQKFLENFCGDQVRFLARSFAIPGNHLGQMSNGYRWPYGPVAIITPFNFPLEISLLQLMGALYMGNKPVLKVDSKVSIVMDQMLRLLHACGLPAEDLDFINSDGVTMNKLLLEANPKMTLFTGSSRVAEKLAADLKGRVKLEDAGFDWKILGPDVQEVDYIAWVCDQDAYACSGQKCSAQSVLFMHKNWSSSGLLENMKKLSERRKLEDLTIGPVLTVTTEAMMEHMNNLLKIPGSKVLFGGEPLENHSIPKVYGALKPTAVFVPIEEILKSGNFELVTKEIFGPFQVVTEYSEDQLDLVLEACEIMNAHLTAAVVSNNPLFLQASGFLLGWVSAFIFIFVILKLVISVMKPVRCRLALSLKKYLGDLSTVQHMLGFEQGPRALHKTTGLGQPVTREVQASELRKPSKLSGLATERSYMTSVPCPRTGRFLPPLNLWRFPVSKEV</sequence>
<evidence type="ECO:0000256" key="1">
    <source>
        <dbReference type="ARBA" id="ARBA00009986"/>
    </source>
</evidence>
<dbReference type="Gene3D" id="3.40.309.10">
    <property type="entry name" value="Aldehyde Dehydrogenase, Chain A, domain 2"/>
    <property type="match status" value="1"/>
</dbReference>
<keyword evidence="3" id="KW-0520">NAD</keyword>
<dbReference type="FunFam" id="3.40.605.10:FF:000019">
    <property type="entry name" value="probable aldehyde dehydrogenase"/>
    <property type="match status" value="1"/>
</dbReference>
<comment type="caution">
    <text evidence="6">The sequence shown here is derived from an EMBL/GenBank/DDBJ whole genome shotgun (WGS) entry which is preliminary data.</text>
</comment>
<dbReference type="AlphaFoldDB" id="A0AAV5BUY9"/>
<dbReference type="EMBL" id="BQKI01000002">
    <property type="protein sequence ID" value="GJM89584.1"/>
    <property type="molecule type" value="Genomic_DNA"/>
</dbReference>
<dbReference type="GO" id="GO:0004029">
    <property type="term" value="F:aldehyde dehydrogenase (NAD+) activity"/>
    <property type="evidence" value="ECO:0007669"/>
    <property type="project" value="InterPro"/>
</dbReference>
<evidence type="ECO:0000259" key="5">
    <source>
        <dbReference type="Pfam" id="PF00171"/>
    </source>
</evidence>
<dbReference type="PANTHER" id="PTHR43521:SF7">
    <property type="entry name" value="DELTA-1-PYRROLINE-5-CARBOXYLATE DEHYDROGENASE 12A1, MITOCHONDRIAL"/>
    <property type="match status" value="1"/>
</dbReference>
<reference evidence="6" key="1">
    <citation type="journal article" date="2018" name="DNA Res.">
        <title>Multiple hybrid de novo genome assembly of finger millet, an orphan allotetraploid crop.</title>
        <authorList>
            <person name="Hatakeyama M."/>
            <person name="Aluri S."/>
            <person name="Balachadran M.T."/>
            <person name="Sivarajan S.R."/>
            <person name="Patrignani A."/>
            <person name="Gruter S."/>
            <person name="Poveda L."/>
            <person name="Shimizu-Inatsugi R."/>
            <person name="Baeten J."/>
            <person name="Francoijs K.J."/>
            <person name="Nataraja K.N."/>
            <person name="Reddy Y.A.N."/>
            <person name="Phadnis S."/>
            <person name="Ravikumar R.L."/>
            <person name="Schlapbach R."/>
            <person name="Sreeman S.M."/>
            <person name="Shimizu K.K."/>
        </authorList>
    </citation>
    <scope>NUCLEOTIDE SEQUENCE</scope>
</reference>